<feature type="transmembrane region" description="Helical" evidence="1">
    <location>
        <begin position="90"/>
        <end position="112"/>
    </location>
</feature>
<feature type="transmembrane region" description="Helical" evidence="1">
    <location>
        <begin position="63"/>
        <end position="84"/>
    </location>
</feature>
<dbReference type="RefSeq" id="WP_209660592.1">
    <property type="nucleotide sequence ID" value="NZ_JAGGLI010000012.1"/>
</dbReference>
<dbReference type="InterPro" id="IPR006750">
    <property type="entry name" value="YdcZ"/>
</dbReference>
<keyword evidence="1" id="KW-0812">Transmembrane</keyword>
<proteinExistence type="predicted"/>
<keyword evidence="1" id="KW-1133">Transmembrane helix</keyword>
<sequence length="140" mass="15288">MNNLISVLIGALIALMVLFNGSLSSFFGNYQAGVIIHFVGLVATCLFMFTRKIKLKTKKNIPFYMYMAGVIGVITVMFNNIGFVNLGASLTLAIGLLGQTIASIVCDHFGLLGTNKFKFEKKKFIGLAFIVIGIGIMNYF</sequence>
<protein>
    <submittedName>
        <fullName evidence="2">Transporter family-2 protein</fullName>
    </submittedName>
</protein>
<dbReference type="PANTHER" id="PTHR34821:SF2">
    <property type="entry name" value="INNER MEMBRANE PROTEIN YDCZ"/>
    <property type="match status" value="1"/>
</dbReference>
<comment type="caution">
    <text evidence="2">The sequence shown here is derived from an EMBL/GenBank/DDBJ whole genome shotgun (WGS) entry which is preliminary data.</text>
</comment>
<dbReference type="PANTHER" id="PTHR34821">
    <property type="entry name" value="INNER MEMBRANE PROTEIN YDCZ"/>
    <property type="match status" value="1"/>
</dbReference>
<evidence type="ECO:0000313" key="3">
    <source>
        <dbReference type="Proteomes" id="UP001314903"/>
    </source>
</evidence>
<reference evidence="2 3" key="1">
    <citation type="submission" date="2021-03" db="EMBL/GenBank/DDBJ databases">
        <title>Genomic Encyclopedia of Type Strains, Phase IV (KMG-IV): sequencing the most valuable type-strain genomes for metagenomic binning, comparative biology and taxonomic classification.</title>
        <authorList>
            <person name="Goeker M."/>
        </authorList>
    </citation>
    <scope>NUCLEOTIDE SEQUENCE [LARGE SCALE GENOMIC DNA]</scope>
    <source>
        <strain evidence="2 3">DSM 27512</strain>
    </source>
</reference>
<evidence type="ECO:0000313" key="2">
    <source>
        <dbReference type="EMBL" id="MBP2027534.1"/>
    </source>
</evidence>
<name>A0ABS4KIF6_9FIRM</name>
<dbReference type="Proteomes" id="UP001314903">
    <property type="component" value="Unassembled WGS sequence"/>
</dbReference>
<organism evidence="2 3">
    <name type="scientific">Acetoanaerobium pronyense</name>
    <dbReference type="NCBI Taxonomy" id="1482736"/>
    <lineage>
        <taxon>Bacteria</taxon>
        <taxon>Bacillati</taxon>
        <taxon>Bacillota</taxon>
        <taxon>Clostridia</taxon>
        <taxon>Peptostreptococcales</taxon>
        <taxon>Filifactoraceae</taxon>
        <taxon>Acetoanaerobium</taxon>
    </lineage>
</organism>
<feature type="transmembrane region" description="Helical" evidence="1">
    <location>
        <begin position="124"/>
        <end position="139"/>
    </location>
</feature>
<feature type="transmembrane region" description="Helical" evidence="1">
    <location>
        <begin position="34"/>
        <end position="51"/>
    </location>
</feature>
<accession>A0ABS4KIF6</accession>
<evidence type="ECO:0000256" key="1">
    <source>
        <dbReference type="SAM" id="Phobius"/>
    </source>
</evidence>
<gene>
    <name evidence="2" type="ORF">J2Z35_001331</name>
</gene>
<keyword evidence="3" id="KW-1185">Reference proteome</keyword>
<dbReference type="EMBL" id="JAGGLI010000012">
    <property type="protein sequence ID" value="MBP2027534.1"/>
    <property type="molecule type" value="Genomic_DNA"/>
</dbReference>
<dbReference type="Pfam" id="PF04657">
    <property type="entry name" value="DMT_YdcZ"/>
    <property type="match status" value="1"/>
</dbReference>
<keyword evidence="1" id="KW-0472">Membrane</keyword>